<gene>
    <name evidence="1" type="ORF">ACFPXP_02665</name>
</gene>
<evidence type="ECO:0000313" key="1">
    <source>
        <dbReference type="EMBL" id="MFC5985365.1"/>
    </source>
</evidence>
<comment type="caution">
    <text evidence="1">The sequence shown here is derived from an EMBL/GenBank/DDBJ whole genome shotgun (WGS) entry which is preliminary data.</text>
</comment>
<sequence>MSYHISYSPYTYTLYPAPYVTPYWTAYTAREYPPVDTQQFTQSVTSFRKLMRDGSLILSKLSEANFAYQLMAAAQAGNQHEVDRLIATIGTESKITSKYTPSAIHFTIDPNVEGTPCCTLSMLLKWGQ</sequence>
<dbReference type="Proteomes" id="UP001596250">
    <property type="component" value="Unassembled WGS sequence"/>
</dbReference>
<organism evidence="1 2">
    <name type="scientific">Marinicrinis lubricantis</name>
    <dbReference type="NCBI Taxonomy" id="2086470"/>
    <lineage>
        <taxon>Bacteria</taxon>
        <taxon>Bacillati</taxon>
        <taxon>Bacillota</taxon>
        <taxon>Bacilli</taxon>
        <taxon>Bacillales</taxon>
        <taxon>Paenibacillaceae</taxon>
    </lineage>
</organism>
<protein>
    <submittedName>
        <fullName evidence="1">Uncharacterized protein</fullName>
    </submittedName>
</protein>
<name>A0ABW1IJZ5_9BACL</name>
<dbReference type="InterPro" id="IPR058870">
    <property type="entry name" value="YuzC"/>
</dbReference>
<keyword evidence="2" id="KW-1185">Reference proteome</keyword>
<proteinExistence type="predicted"/>
<dbReference type="RefSeq" id="WP_379892127.1">
    <property type="nucleotide sequence ID" value="NZ_CBCSCT010000022.1"/>
</dbReference>
<accession>A0ABW1IJZ5</accession>
<dbReference type="EMBL" id="JBHSQV010000013">
    <property type="protein sequence ID" value="MFC5985365.1"/>
    <property type="molecule type" value="Genomic_DNA"/>
</dbReference>
<evidence type="ECO:0000313" key="2">
    <source>
        <dbReference type="Proteomes" id="UP001596250"/>
    </source>
</evidence>
<reference evidence="2" key="1">
    <citation type="journal article" date="2019" name="Int. J. Syst. Evol. Microbiol.">
        <title>The Global Catalogue of Microorganisms (GCM) 10K type strain sequencing project: providing services to taxonomists for standard genome sequencing and annotation.</title>
        <authorList>
            <consortium name="The Broad Institute Genomics Platform"/>
            <consortium name="The Broad Institute Genome Sequencing Center for Infectious Disease"/>
            <person name="Wu L."/>
            <person name="Ma J."/>
        </authorList>
    </citation>
    <scope>NUCLEOTIDE SEQUENCE [LARGE SCALE GENOMIC DNA]</scope>
    <source>
        <strain evidence="2">CCM 8749</strain>
    </source>
</reference>
<dbReference type="Pfam" id="PF26344">
    <property type="entry name" value="YuzC"/>
    <property type="match status" value="1"/>
</dbReference>